<gene>
    <name evidence="2" type="ORF">MPSYJ_48900</name>
</gene>
<dbReference type="Pfam" id="PF12697">
    <property type="entry name" value="Abhydrolase_6"/>
    <property type="match status" value="1"/>
</dbReference>
<name>A0A7I7MJJ4_9MYCO</name>
<dbReference type="GO" id="GO:0016020">
    <property type="term" value="C:membrane"/>
    <property type="evidence" value="ECO:0007669"/>
    <property type="project" value="TreeGrafter"/>
</dbReference>
<reference evidence="2 3" key="1">
    <citation type="journal article" date="2019" name="Emerg. Microbes Infect.">
        <title>Comprehensive subspecies identification of 175 nontuberculous mycobacteria species based on 7547 genomic profiles.</title>
        <authorList>
            <person name="Matsumoto Y."/>
            <person name="Kinjo T."/>
            <person name="Motooka D."/>
            <person name="Nabeya D."/>
            <person name="Jung N."/>
            <person name="Uechi K."/>
            <person name="Horii T."/>
            <person name="Iida T."/>
            <person name="Fujita J."/>
            <person name="Nakamura S."/>
        </authorList>
    </citation>
    <scope>NUCLEOTIDE SEQUENCE [LARGE SCALE GENOMIC DNA]</scope>
    <source>
        <strain evidence="2 3">JCM 13323</strain>
    </source>
</reference>
<dbReference type="PRINTS" id="PR00111">
    <property type="entry name" value="ABHYDROLASE"/>
</dbReference>
<dbReference type="Gene3D" id="3.40.50.1820">
    <property type="entry name" value="alpha/beta hydrolase"/>
    <property type="match status" value="1"/>
</dbReference>
<proteinExistence type="predicted"/>
<dbReference type="GO" id="GO:0016787">
    <property type="term" value="F:hydrolase activity"/>
    <property type="evidence" value="ECO:0007669"/>
    <property type="project" value="UniProtKB-KW"/>
</dbReference>
<sequence>MACGGFSDGSLAASTAVTELLCTYRFGPPTPARVLAIHGLTGHGKRWESLFDRHLPDVAALAPDLLGHGRSSWDAPWTIEANVSALAALLDAEGGDPVVVAGHSFGGAVALNLAAARPDLIAGLVLLDPAVALDGRWMREVADDMYSSPDYTDRAEAREEKTSGSWAEVDETELDRELDEHLVDLPNGRVGWRVSIPAMLAYWSELTRPVPVPRDGTPTTLVRATHTEPPYATDELIGALDAGLGPNLTVLEWDCDHMVPLAKPAETAAVIRDRLG</sequence>
<dbReference type="InterPro" id="IPR050266">
    <property type="entry name" value="AB_hydrolase_sf"/>
</dbReference>
<dbReference type="InterPro" id="IPR000073">
    <property type="entry name" value="AB_hydrolase_1"/>
</dbReference>
<evidence type="ECO:0000313" key="2">
    <source>
        <dbReference type="EMBL" id="BBX71429.1"/>
    </source>
</evidence>
<dbReference type="InterPro" id="IPR029058">
    <property type="entry name" value="AB_hydrolase_fold"/>
</dbReference>
<keyword evidence="3" id="KW-1185">Reference proteome</keyword>
<dbReference type="KEGG" id="mpsc:MPSYJ_48900"/>
<evidence type="ECO:0000259" key="1">
    <source>
        <dbReference type="Pfam" id="PF12697"/>
    </source>
</evidence>
<protein>
    <submittedName>
        <fullName evidence="2">Alpha/beta hydrolase</fullName>
    </submittedName>
</protein>
<dbReference type="AlphaFoldDB" id="A0A7I7MJJ4"/>
<organism evidence="2 3">
    <name type="scientific">Mycolicibacterium psychrotolerans</name>
    <dbReference type="NCBI Taxonomy" id="216929"/>
    <lineage>
        <taxon>Bacteria</taxon>
        <taxon>Bacillati</taxon>
        <taxon>Actinomycetota</taxon>
        <taxon>Actinomycetes</taxon>
        <taxon>Mycobacteriales</taxon>
        <taxon>Mycobacteriaceae</taxon>
        <taxon>Mycolicibacterium</taxon>
    </lineage>
</organism>
<dbReference type="Proteomes" id="UP000466514">
    <property type="component" value="Chromosome"/>
</dbReference>
<keyword evidence="2" id="KW-0378">Hydrolase</keyword>
<dbReference type="PANTHER" id="PTHR43798:SF33">
    <property type="entry name" value="HYDROLASE, PUTATIVE (AFU_ORTHOLOGUE AFUA_2G14860)-RELATED"/>
    <property type="match status" value="1"/>
</dbReference>
<dbReference type="EMBL" id="AP022574">
    <property type="protein sequence ID" value="BBX71429.1"/>
    <property type="molecule type" value="Genomic_DNA"/>
</dbReference>
<feature type="domain" description="AB hydrolase-1" evidence="1">
    <location>
        <begin position="34"/>
        <end position="269"/>
    </location>
</feature>
<evidence type="ECO:0000313" key="3">
    <source>
        <dbReference type="Proteomes" id="UP000466514"/>
    </source>
</evidence>
<accession>A0A7I7MJJ4</accession>
<dbReference type="SUPFAM" id="SSF53474">
    <property type="entry name" value="alpha/beta-Hydrolases"/>
    <property type="match status" value="1"/>
</dbReference>
<dbReference type="PANTHER" id="PTHR43798">
    <property type="entry name" value="MONOACYLGLYCEROL LIPASE"/>
    <property type="match status" value="1"/>
</dbReference>